<dbReference type="SMART" id="SM00297">
    <property type="entry name" value="BROMO"/>
    <property type="match status" value="1"/>
</dbReference>
<keyword evidence="3" id="KW-0175">Coiled coil</keyword>
<dbReference type="GO" id="GO:0046695">
    <property type="term" value="C:SLIK (SAGA-like) complex"/>
    <property type="evidence" value="ECO:0007669"/>
    <property type="project" value="InterPro"/>
</dbReference>
<feature type="region of interest" description="Disordered" evidence="4">
    <location>
        <begin position="109"/>
        <end position="225"/>
    </location>
</feature>
<feature type="coiled-coil region" evidence="3">
    <location>
        <begin position="295"/>
        <end position="355"/>
    </location>
</feature>
<feature type="compositionally biased region" description="Basic and acidic residues" evidence="4">
    <location>
        <begin position="202"/>
        <end position="225"/>
    </location>
</feature>
<feature type="compositionally biased region" description="Acidic residues" evidence="4">
    <location>
        <begin position="148"/>
        <end position="163"/>
    </location>
</feature>
<dbReference type="InterPro" id="IPR018359">
    <property type="entry name" value="Bromodomain_CS"/>
</dbReference>
<dbReference type="InterPro" id="IPR001487">
    <property type="entry name" value="Bromodomain"/>
</dbReference>
<feature type="region of interest" description="Disordered" evidence="4">
    <location>
        <begin position="1"/>
        <end position="74"/>
    </location>
</feature>
<keyword evidence="7" id="KW-1185">Reference proteome</keyword>
<feature type="region of interest" description="Disordered" evidence="4">
    <location>
        <begin position="644"/>
        <end position="675"/>
    </location>
</feature>
<feature type="compositionally biased region" description="Polar residues" evidence="4">
    <location>
        <begin position="494"/>
        <end position="529"/>
    </location>
</feature>
<evidence type="ECO:0000259" key="5">
    <source>
        <dbReference type="PROSITE" id="PS50014"/>
    </source>
</evidence>
<dbReference type="InterPro" id="IPR036427">
    <property type="entry name" value="Bromodomain-like_sf"/>
</dbReference>
<feature type="compositionally biased region" description="Polar residues" evidence="4">
    <location>
        <begin position="644"/>
        <end position="664"/>
    </location>
</feature>
<dbReference type="Gene3D" id="1.20.920.10">
    <property type="entry name" value="Bromodomain-like"/>
    <property type="match status" value="1"/>
</dbReference>
<sequence>MATWLPASNSTYHHRPSDDDYSHKMHNGLLKAHPPHPPSRPHTPNFSSAKLRTLNGSAPQSAPDPEPPVEEDPQVLKFRAIYEETQAKIASLFTSTGDLIVSGKRKLPESFDPAESAAQIPDVVAPEVQTQSQPQTSIPLAKKRKLDDDYDDYDDEDDDEDDAAASPLKGKSNKVLIVSDPNRHATPVPRPIPPSRPASEASKAESAKQKQEKPEDARKKLEEAKRLETETVKDMSRQYFFTLENDRDAMLDQQRLDEAERRAEAEAEGNANRASVVPQQGSLSSANLGASSLTLKNLIARIDMYRSEVQASESELRALMSEVRKNRSKWASEEKVGQEELYEAAEKVLNEMKAQTEHSGPFLQPVKKKDAPDYHAVVKLPMDLGTMTKKLKQISYRSKQDFVDDLHLIWTNCLKYNSAPDHPMRKHALFMRKETDKLVPLIPEIVIKDRAEIEAEERKQRIANGELDDNVEDSDDDQPIMASRGRTAPGKKPMNSSKAPSASRKTVHGQDSTPAPETKPSLSQSNPTMNGMRADSEADVGSQGHSTPPPGTLTPTGLERGAGSVIDAASEVPDSEIPGLPFAGTPPEVEDEDYSLWKQKTKKDRATIAAARHRLFRGDKLNADEEALLRSKAGMRRWQRLQQNSLSAPGSDSEEGNQQPQTGPTLAEGLEPEEESVLPDYYDPLSAIPDLNPSLRWETDAEGQLIDQNEENLRLFPAGQFTAPQSRFSQKMYENMRQIQETRKVVSKIGIVKQMQLQAQVYQNQFQKYEPAPFFEEDVKDVVVADDGPLMAPWVTKAALTRTIGEVFFHAGFEEFQPSAIDVVADLTADFFKNLVSNFSNYLSEEKISVPVEEVVPATLPRPTATVNKDQKTVLRPAVNNEEAILHALHESGLSINDLNYYAHEEMDRTSTKLQTMFDRMRSHYADLLKPAMSDDTATGSGSFDSGEQYVGGDFADDLGEDFFGFKELGLDKEFGLVNLSVPLHLLHNRLSTAAQQASNTGDTTEKIFVPPPPYPRVNVENIEREVGLVREHFRKLLKQNGDRPLPEDQDLPVKQRKGYGRARVPATGKIEGKAVGGSPQKKAPASTSKSDTKAVKLSLTNGLKKDDQKGRKDSTTSKAGDVNMADADADAEPDLDVEVDGVNDEDEQNGPPTPNQEPDASPEKKTPSKTNLKQRPGDIRKNSSVSVTMQRQDSGQDRRDSMTNGDFSAFVNGMDSPPPSAHGSEDKNTTSSAKKKKGKAKDKGNDDGMISPESL</sequence>
<feature type="compositionally biased region" description="Basic and acidic residues" evidence="4">
    <location>
        <begin position="1104"/>
        <end position="1116"/>
    </location>
</feature>
<feature type="compositionally biased region" description="Polar residues" evidence="4">
    <location>
        <begin position="128"/>
        <end position="138"/>
    </location>
</feature>
<name>A0AAN7T6B0_9EURO</name>
<protein>
    <submittedName>
        <fullName evidence="6">Transcriptional activator spt7</fullName>
    </submittedName>
</protein>
<dbReference type="Proteomes" id="UP001309876">
    <property type="component" value="Unassembled WGS sequence"/>
</dbReference>
<feature type="compositionally biased region" description="Polar residues" evidence="4">
    <location>
        <begin position="1"/>
        <end position="11"/>
    </location>
</feature>
<accession>A0AAN7T6B0</accession>
<organism evidence="6 7">
    <name type="scientific">Lithohypha guttulata</name>
    <dbReference type="NCBI Taxonomy" id="1690604"/>
    <lineage>
        <taxon>Eukaryota</taxon>
        <taxon>Fungi</taxon>
        <taxon>Dikarya</taxon>
        <taxon>Ascomycota</taxon>
        <taxon>Pezizomycotina</taxon>
        <taxon>Eurotiomycetes</taxon>
        <taxon>Chaetothyriomycetidae</taxon>
        <taxon>Chaetothyriales</taxon>
        <taxon>Trichomeriaceae</taxon>
        <taxon>Lithohypha</taxon>
    </lineage>
</organism>
<dbReference type="AlphaFoldDB" id="A0AAN7T6B0"/>
<dbReference type="GO" id="GO:0006357">
    <property type="term" value="P:regulation of transcription by RNA polymerase II"/>
    <property type="evidence" value="ECO:0007669"/>
    <property type="project" value="TreeGrafter"/>
</dbReference>
<feature type="compositionally biased region" description="Polar residues" evidence="4">
    <location>
        <begin position="45"/>
        <end position="60"/>
    </location>
</feature>
<feature type="region of interest" description="Disordered" evidence="4">
    <location>
        <begin position="257"/>
        <end position="286"/>
    </location>
</feature>
<evidence type="ECO:0000256" key="4">
    <source>
        <dbReference type="SAM" id="MobiDB-lite"/>
    </source>
</evidence>
<evidence type="ECO:0000313" key="7">
    <source>
        <dbReference type="Proteomes" id="UP001309876"/>
    </source>
</evidence>
<dbReference type="EMBL" id="JAVRRJ010000001">
    <property type="protein sequence ID" value="KAK5090385.1"/>
    <property type="molecule type" value="Genomic_DNA"/>
</dbReference>
<comment type="caution">
    <text evidence="6">The sequence shown here is derived from an EMBL/GenBank/DDBJ whole genome shotgun (WGS) entry which is preliminary data.</text>
</comment>
<feature type="compositionally biased region" description="Acidic residues" evidence="4">
    <location>
        <begin position="1128"/>
        <end position="1149"/>
    </location>
</feature>
<feature type="region of interest" description="Disordered" evidence="4">
    <location>
        <begin position="1040"/>
        <end position="1256"/>
    </location>
</feature>
<proteinExistence type="predicted"/>
<dbReference type="GO" id="GO:0005198">
    <property type="term" value="F:structural molecule activity"/>
    <property type="evidence" value="ECO:0007669"/>
    <property type="project" value="TreeGrafter"/>
</dbReference>
<evidence type="ECO:0000256" key="2">
    <source>
        <dbReference type="PROSITE-ProRule" id="PRU00035"/>
    </source>
</evidence>
<feature type="compositionally biased region" description="Acidic residues" evidence="4">
    <location>
        <begin position="466"/>
        <end position="478"/>
    </location>
</feature>
<dbReference type="PROSITE" id="PS50014">
    <property type="entry name" value="BROMODOMAIN_2"/>
    <property type="match status" value="1"/>
</dbReference>
<dbReference type="GO" id="GO:0000124">
    <property type="term" value="C:SAGA complex"/>
    <property type="evidence" value="ECO:0007669"/>
    <property type="project" value="InterPro"/>
</dbReference>
<reference evidence="6 7" key="1">
    <citation type="submission" date="2023-08" db="EMBL/GenBank/DDBJ databases">
        <title>Black Yeasts Isolated from many extreme environments.</title>
        <authorList>
            <person name="Coleine C."/>
            <person name="Stajich J.E."/>
            <person name="Selbmann L."/>
        </authorList>
    </citation>
    <scope>NUCLEOTIDE SEQUENCE [LARGE SCALE GENOMIC DNA]</scope>
    <source>
        <strain evidence="6 7">CCFEE 5910</strain>
    </source>
</reference>
<feature type="domain" description="Bromo" evidence="5">
    <location>
        <begin position="354"/>
        <end position="424"/>
    </location>
</feature>
<feature type="compositionally biased region" description="Polar residues" evidence="4">
    <location>
        <begin position="1183"/>
        <end position="1194"/>
    </location>
</feature>
<evidence type="ECO:0000256" key="3">
    <source>
        <dbReference type="SAM" id="Coils"/>
    </source>
</evidence>
<dbReference type="PROSITE" id="PS00633">
    <property type="entry name" value="BROMODOMAIN_1"/>
    <property type="match status" value="1"/>
</dbReference>
<dbReference type="PRINTS" id="PR00503">
    <property type="entry name" value="BROMODOMAIN"/>
</dbReference>
<dbReference type="SUPFAM" id="SSF47370">
    <property type="entry name" value="Bromodomain"/>
    <property type="match status" value="1"/>
</dbReference>
<evidence type="ECO:0000256" key="1">
    <source>
        <dbReference type="ARBA" id="ARBA00023117"/>
    </source>
</evidence>
<keyword evidence="1 2" id="KW-0103">Bromodomain</keyword>
<evidence type="ECO:0000313" key="6">
    <source>
        <dbReference type="EMBL" id="KAK5090385.1"/>
    </source>
</evidence>
<feature type="region of interest" description="Disordered" evidence="4">
    <location>
        <begin position="460"/>
        <end position="593"/>
    </location>
</feature>
<dbReference type="Pfam" id="PF00439">
    <property type="entry name" value="Bromodomain"/>
    <property type="match status" value="1"/>
</dbReference>
<dbReference type="InterPro" id="IPR037782">
    <property type="entry name" value="Spt7"/>
</dbReference>
<dbReference type="GO" id="GO:0006325">
    <property type="term" value="P:chromatin organization"/>
    <property type="evidence" value="ECO:0007669"/>
    <property type="project" value="UniProtKB-ARBA"/>
</dbReference>
<dbReference type="PANTHER" id="PTHR47343:SF1">
    <property type="entry name" value="TRANSCRIPTIONAL ACTIVATOR SPT7"/>
    <property type="match status" value="1"/>
</dbReference>
<gene>
    <name evidence="6" type="primary">SPT7</name>
    <name evidence="6" type="ORF">LTR05_000557</name>
</gene>
<dbReference type="PANTHER" id="PTHR47343">
    <property type="entry name" value="TRANSCRIPTIONAL ACTIVATOR SPT7"/>
    <property type="match status" value="1"/>
</dbReference>